<evidence type="ECO:0000313" key="2">
    <source>
        <dbReference type="EMBL" id="KEZ85546.1"/>
    </source>
</evidence>
<reference evidence="2 3" key="1">
    <citation type="submission" date="2014-07" db="EMBL/GenBank/DDBJ databases">
        <title>Draft genome of Clostridium sulfidigenes 113A isolated from sediments associated with methane hydrate from Krishna Godavari basin.</title>
        <authorList>
            <person name="Honkalas V.S."/>
            <person name="Dabir A.P."/>
            <person name="Arora P."/>
            <person name="Dhakephalkar P.K."/>
        </authorList>
    </citation>
    <scope>NUCLEOTIDE SEQUENCE [LARGE SCALE GENOMIC DNA]</scope>
    <source>
        <strain evidence="2 3">113A</strain>
    </source>
</reference>
<sequence>MYRVIFNGMNILAKSNNISWSSDTDTLGMQVTFDSLVNLTEGSIISFLINNKEYFRGIIIKKSESKFSYNYTAMDYSFYFKNEVIKQFNGIKASSAITSLLKEYGISSEIVNIPTTINKIYKQSINDIIEDILKQAEEDQGIKYFKEMNINTLVVKRLQDMRIKPKVIIGSDITIESSIEEMKNKILIVSSEESNKSIYATIQDKNNINKFGLLQKIESVEEKNRAQAKNIARNLLKQYNKAIKSTSINLLGIKNAETIRANRLIELNVANKLKGWDKIKSANHTLSNNKHNVTIELEW</sequence>
<organism evidence="2 3">
    <name type="scientific">Clostridium sulfidigenes</name>
    <dbReference type="NCBI Taxonomy" id="318464"/>
    <lineage>
        <taxon>Bacteria</taxon>
        <taxon>Bacillati</taxon>
        <taxon>Bacillota</taxon>
        <taxon>Clostridia</taxon>
        <taxon>Eubacteriales</taxon>
        <taxon>Clostridiaceae</taxon>
        <taxon>Clostridium</taxon>
    </lineage>
</organism>
<evidence type="ECO:0000313" key="3">
    <source>
        <dbReference type="Proteomes" id="UP000028542"/>
    </source>
</evidence>
<dbReference type="RefSeq" id="WP_035134163.1">
    <property type="nucleotide sequence ID" value="NZ_JPMD01000033.1"/>
</dbReference>
<dbReference type="EMBL" id="JPMD01000033">
    <property type="protein sequence ID" value="KEZ85546.1"/>
    <property type="molecule type" value="Genomic_DNA"/>
</dbReference>
<accession>A0A084J9B2</accession>
<gene>
    <name evidence="2" type="ORF">IO99_13695</name>
</gene>
<feature type="domain" description="YqbQ/XkdQ" evidence="1">
    <location>
        <begin position="19"/>
        <end position="298"/>
    </location>
</feature>
<comment type="caution">
    <text evidence="2">The sequence shown here is derived from an EMBL/GenBank/DDBJ whole genome shotgun (WGS) entry which is preliminary data.</text>
</comment>
<dbReference type="eggNOG" id="COG3500">
    <property type="taxonomic scope" value="Bacteria"/>
</dbReference>
<dbReference type="AlphaFoldDB" id="A0A084J9B2"/>
<protein>
    <recommendedName>
        <fullName evidence="1">YqbQ/XkdQ domain-containing protein</fullName>
    </recommendedName>
</protein>
<dbReference type="STRING" id="318464.IO99_13695"/>
<dbReference type="InterPro" id="IPR056937">
    <property type="entry name" value="YqbQ/XkdQ"/>
</dbReference>
<dbReference type="Proteomes" id="UP000028542">
    <property type="component" value="Unassembled WGS sequence"/>
</dbReference>
<name>A0A084J9B2_9CLOT</name>
<dbReference type="Pfam" id="PF24032">
    <property type="entry name" value="YQBQ"/>
    <property type="match status" value="1"/>
</dbReference>
<proteinExistence type="predicted"/>
<keyword evidence="3" id="KW-1185">Reference proteome</keyword>
<evidence type="ECO:0000259" key="1">
    <source>
        <dbReference type="Pfam" id="PF24032"/>
    </source>
</evidence>